<evidence type="ECO:0000313" key="16">
    <source>
        <dbReference type="Proteomes" id="UP000234951"/>
    </source>
</evidence>
<reference evidence="15 17" key="2">
    <citation type="submission" date="2017-12" db="EMBL/GenBank/DDBJ databases">
        <title>Comparative Functional Genomics of Dry Heat Resistant strains isolated from the Viking Spacecraft.</title>
        <authorList>
            <person name="Seuylemezian A."/>
            <person name="Cooper K."/>
            <person name="Vaishampayan P."/>
        </authorList>
    </citation>
    <scope>NUCLEOTIDE SEQUENCE [LARGE SCALE GENOMIC DNA]</scope>
    <source>
        <strain evidence="15 17">ATCC 29669</strain>
    </source>
</reference>
<dbReference type="PROSITE" id="PS00761">
    <property type="entry name" value="SPASE_I_3"/>
    <property type="match status" value="1"/>
</dbReference>
<comment type="similarity">
    <text evidence="3 12">Belongs to the peptidase S26 family.</text>
</comment>
<keyword evidence="7" id="KW-0812">Transmembrane</keyword>
<dbReference type="PANTHER" id="PTHR43390:SF1">
    <property type="entry name" value="CHLOROPLAST PROCESSING PEPTIDASE"/>
    <property type="match status" value="1"/>
</dbReference>
<evidence type="ECO:0000256" key="2">
    <source>
        <dbReference type="ARBA" id="ARBA00004401"/>
    </source>
</evidence>
<dbReference type="InterPro" id="IPR019757">
    <property type="entry name" value="Pept_S26A_signal_pept_1_Lys-AS"/>
</dbReference>
<dbReference type="InterPro" id="IPR019533">
    <property type="entry name" value="Peptidase_S26"/>
</dbReference>
<evidence type="ECO:0000256" key="11">
    <source>
        <dbReference type="PIRSR" id="PIRSR600223-1"/>
    </source>
</evidence>
<dbReference type="InterPro" id="IPR000223">
    <property type="entry name" value="Pept_S26A_signal_pept_1"/>
</dbReference>
<sequence length="188" mass="21918">MRFFTKRSGEILEKQDTKKEIMSWIKSLLFAFLIAFICRHFLFSPVTVFGESMRPTFEDRNKVIVSKISHIDHFDNIVFNAPDANEKYIKRVIGLPGDTIEVKDDVLYINETAVSEPYLEKAKQTMLPNQKLTEDFTLQEYTGKTKVPKGYLFVMGDNRSVSKDSRRFGFISYESVIGEVKFRYFPLK</sequence>
<dbReference type="PANTHER" id="PTHR43390">
    <property type="entry name" value="SIGNAL PEPTIDASE I"/>
    <property type="match status" value="1"/>
</dbReference>
<keyword evidence="6 12" id="KW-0645">Protease</keyword>
<dbReference type="OrthoDB" id="9802919at2"/>
<dbReference type="InterPro" id="IPR019758">
    <property type="entry name" value="Pept_S26A_signal_pept_1_CS"/>
</dbReference>
<feature type="active site" evidence="11">
    <location>
        <position position="90"/>
    </location>
</feature>
<dbReference type="PROSITE" id="PS00760">
    <property type="entry name" value="SPASE_I_2"/>
    <property type="match status" value="1"/>
</dbReference>
<dbReference type="Proteomes" id="UP000235114">
    <property type="component" value="Unassembled WGS sequence"/>
</dbReference>
<comment type="subcellular location">
    <subcellularLocation>
        <location evidence="2">Cell membrane</location>
        <topology evidence="2">Single-pass type II membrane protein</topology>
    </subcellularLocation>
    <subcellularLocation>
        <location evidence="12">Membrane</location>
        <topology evidence="12">Single-pass type II membrane protein</topology>
    </subcellularLocation>
</comment>
<dbReference type="GO" id="GO:0006465">
    <property type="term" value="P:signal peptide processing"/>
    <property type="evidence" value="ECO:0007669"/>
    <property type="project" value="InterPro"/>
</dbReference>
<comment type="caution">
    <text evidence="14">The sequence shown here is derived from an EMBL/GenBank/DDBJ whole genome shotgun (WGS) entry which is preliminary data.</text>
</comment>
<dbReference type="GO" id="GO:0005886">
    <property type="term" value="C:plasma membrane"/>
    <property type="evidence" value="ECO:0007669"/>
    <property type="project" value="UniProtKB-SubCell"/>
</dbReference>
<feature type="domain" description="Peptidase S26" evidence="13">
    <location>
        <begin position="22"/>
        <end position="185"/>
    </location>
</feature>
<evidence type="ECO:0000259" key="13">
    <source>
        <dbReference type="Pfam" id="PF10502"/>
    </source>
</evidence>
<evidence type="ECO:0000313" key="17">
    <source>
        <dbReference type="Proteomes" id="UP000235114"/>
    </source>
</evidence>
<proteinExistence type="inferred from homology"/>
<dbReference type="AlphaFoldDB" id="A0A2N5GPA8"/>
<dbReference type="RefSeq" id="WP_101576374.1">
    <property type="nucleotide sequence ID" value="NZ_PGVA01000013.1"/>
</dbReference>
<evidence type="ECO:0000256" key="3">
    <source>
        <dbReference type="ARBA" id="ARBA00009370"/>
    </source>
</evidence>
<dbReference type="PRINTS" id="PR00727">
    <property type="entry name" value="LEADERPTASE"/>
</dbReference>
<evidence type="ECO:0000256" key="1">
    <source>
        <dbReference type="ARBA" id="ARBA00000677"/>
    </source>
</evidence>
<dbReference type="GO" id="GO:0009003">
    <property type="term" value="F:signal peptidase activity"/>
    <property type="evidence" value="ECO:0007669"/>
    <property type="project" value="UniProtKB-EC"/>
</dbReference>
<evidence type="ECO:0000256" key="8">
    <source>
        <dbReference type="ARBA" id="ARBA00022801"/>
    </source>
</evidence>
<dbReference type="CDD" id="cd06530">
    <property type="entry name" value="S26_SPase_I"/>
    <property type="match status" value="1"/>
</dbReference>
<keyword evidence="10" id="KW-0472">Membrane</keyword>
<gene>
    <name evidence="14" type="primary">lepB</name>
    <name evidence="14" type="ORF">CU635_06555</name>
    <name evidence="15" type="ORF">CVD25_02240</name>
</gene>
<dbReference type="InterPro" id="IPR036286">
    <property type="entry name" value="LexA/Signal_pep-like_sf"/>
</dbReference>
<evidence type="ECO:0000256" key="7">
    <source>
        <dbReference type="ARBA" id="ARBA00022692"/>
    </source>
</evidence>
<evidence type="ECO:0000313" key="15">
    <source>
        <dbReference type="EMBL" id="PLS00590.1"/>
    </source>
</evidence>
<dbReference type="Gene3D" id="2.10.109.10">
    <property type="entry name" value="Umud Fragment, subunit A"/>
    <property type="match status" value="1"/>
</dbReference>
<evidence type="ECO:0000256" key="10">
    <source>
        <dbReference type="ARBA" id="ARBA00023136"/>
    </source>
</evidence>
<reference evidence="14 16" key="1">
    <citation type="submission" date="2017-11" db="EMBL/GenBank/DDBJ databases">
        <title>Comparitive Functional Genomics of Dry Heat Resistant strains isolated from the Viking Spacecraft.</title>
        <authorList>
            <person name="Seuylemezian A."/>
            <person name="Cooper K."/>
            <person name="Vaishampayan P."/>
        </authorList>
    </citation>
    <scope>NUCLEOTIDE SEQUENCE [LARGE SCALE GENOMIC DNA]</scope>
    <source>
        <strain evidence="14 16">M4.6</strain>
    </source>
</reference>
<dbReference type="SUPFAM" id="SSF51306">
    <property type="entry name" value="LexA/Signal peptidase"/>
    <property type="match status" value="1"/>
</dbReference>
<evidence type="ECO:0000256" key="6">
    <source>
        <dbReference type="ARBA" id="ARBA00022670"/>
    </source>
</evidence>
<dbReference type="Pfam" id="PF10502">
    <property type="entry name" value="Peptidase_S26"/>
    <property type="match status" value="1"/>
</dbReference>
<name>A0A2N5GPA8_9BACI</name>
<keyword evidence="9" id="KW-1133">Transmembrane helix</keyword>
<accession>A0A2N5GPA8</accession>
<dbReference type="NCBIfam" id="TIGR02227">
    <property type="entry name" value="sigpep_I_bact"/>
    <property type="match status" value="1"/>
</dbReference>
<dbReference type="EMBL" id="PGVA01000013">
    <property type="protein sequence ID" value="PLR84408.1"/>
    <property type="molecule type" value="Genomic_DNA"/>
</dbReference>
<feature type="active site" evidence="11">
    <location>
        <position position="52"/>
    </location>
</feature>
<evidence type="ECO:0000256" key="9">
    <source>
        <dbReference type="ARBA" id="ARBA00022989"/>
    </source>
</evidence>
<dbReference type="Proteomes" id="UP000234951">
    <property type="component" value="Unassembled WGS sequence"/>
</dbReference>
<evidence type="ECO:0000313" key="14">
    <source>
        <dbReference type="EMBL" id="PLR84408.1"/>
    </source>
</evidence>
<protein>
    <recommendedName>
        <fullName evidence="4 12">Signal peptidase I</fullName>
        <ecNumber evidence="4 12">3.4.21.89</ecNumber>
    </recommendedName>
</protein>
<keyword evidence="8 12" id="KW-0378">Hydrolase</keyword>
<dbReference type="EC" id="3.4.21.89" evidence="4 12"/>
<keyword evidence="17" id="KW-1185">Reference proteome</keyword>
<dbReference type="GO" id="GO:0004252">
    <property type="term" value="F:serine-type endopeptidase activity"/>
    <property type="evidence" value="ECO:0007669"/>
    <property type="project" value="InterPro"/>
</dbReference>
<keyword evidence="5" id="KW-1003">Cell membrane</keyword>
<comment type="catalytic activity">
    <reaction evidence="1 12">
        <text>Cleavage of hydrophobic, N-terminal signal or leader sequences from secreted and periplasmic proteins.</text>
        <dbReference type="EC" id="3.4.21.89"/>
    </reaction>
</comment>
<dbReference type="EMBL" id="PGVD01000008">
    <property type="protein sequence ID" value="PLS00590.1"/>
    <property type="molecule type" value="Genomic_DNA"/>
</dbReference>
<evidence type="ECO:0000256" key="5">
    <source>
        <dbReference type="ARBA" id="ARBA00022475"/>
    </source>
</evidence>
<evidence type="ECO:0000256" key="12">
    <source>
        <dbReference type="RuleBase" id="RU362042"/>
    </source>
</evidence>
<organism evidence="14 16">
    <name type="scientific">Bacillus canaveralius</name>
    <dbReference type="NCBI Taxonomy" id="1403243"/>
    <lineage>
        <taxon>Bacteria</taxon>
        <taxon>Bacillati</taxon>
        <taxon>Bacillota</taxon>
        <taxon>Bacilli</taxon>
        <taxon>Bacillales</taxon>
        <taxon>Bacillaceae</taxon>
        <taxon>Bacillus</taxon>
    </lineage>
</organism>
<evidence type="ECO:0000256" key="4">
    <source>
        <dbReference type="ARBA" id="ARBA00013208"/>
    </source>
</evidence>
<dbReference type="FunFam" id="2.10.109.10:FF:000008">
    <property type="entry name" value="Signal peptidase I"/>
    <property type="match status" value="1"/>
</dbReference>